<reference evidence="3 4" key="2">
    <citation type="submission" date="2024-01" db="EMBL/GenBank/DDBJ databases">
        <title>Comparative genomics of Cryptococcus and Kwoniella reveals pathogenesis evolution and contrasting modes of karyotype evolution via chromosome fusion or intercentromeric recombination.</title>
        <authorList>
            <person name="Coelho M.A."/>
            <person name="David-Palma M."/>
            <person name="Shea T."/>
            <person name="Bowers K."/>
            <person name="Mcginley-Smith S."/>
            <person name="Mohammad A.W."/>
            <person name="Gnirke A."/>
            <person name="Yurkov A.M."/>
            <person name="Nowrousian M."/>
            <person name="Sun S."/>
            <person name="Cuomo C.A."/>
            <person name="Heitman J."/>
        </authorList>
    </citation>
    <scope>NUCLEOTIDE SEQUENCE [LARGE SCALE GENOMIC DNA]</scope>
    <source>
        <strain evidence="3 4">IND107</strain>
    </source>
</reference>
<accession>A0ABR3C3Y4</accession>
<organism evidence="3 4">
    <name type="scientific">Cryptococcus tetragattii IND107</name>
    <dbReference type="NCBI Taxonomy" id="1296105"/>
    <lineage>
        <taxon>Eukaryota</taxon>
        <taxon>Fungi</taxon>
        <taxon>Dikarya</taxon>
        <taxon>Basidiomycota</taxon>
        <taxon>Agaricomycotina</taxon>
        <taxon>Tremellomycetes</taxon>
        <taxon>Tremellales</taxon>
        <taxon>Cryptococcaceae</taxon>
        <taxon>Cryptococcus</taxon>
        <taxon>Cryptococcus gattii species complex</taxon>
    </lineage>
</organism>
<evidence type="ECO:0000313" key="4">
    <source>
        <dbReference type="Proteomes" id="UP000054399"/>
    </source>
</evidence>
<comment type="caution">
    <text evidence="3">The sequence shown here is derived from an EMBL/GenBank/DDBJ whole genome shotgun (WGS) entry which is preliminary data.</text>
</comment>
<dbReference type="EMBL" id="ATAM02000001">
    <property type="protein sequence ID" value="KAL0255342.1"/>
    <property type="molecule type" value="Genomic_DNA"/>
</dbReference>
<protein>
    <recommendedName>
        <fullName evidence="2">BZIP domain-containing protein</fullName>
    </recommendedName>
</protein>
<dbReference type="GeneID" id="91986999"/>
<dbReference type="Proteomes" id="UP000054399">
    <property type="component" value="Unassembled WGS sequence"/>
</dbReference>
<name>A0ABR3C3Y4_9TREE</name>
<keyword evidence="4" id="KW-1185">Reference proteome</keyword>
<evidence type="ECO:0000259" key="2">
    <source>
        <dbReference type="PROSITE" id="PS00036"/>
    </source>
</evidence>
<feature type="domain" description="BZIP" evidence="2">
    <location>
        <begin position="157"/>
        <end position="172"/>
    </location>
</feature>
<sequence>MTMSPPVSPSPPRRHLRARPSAFASTSTAVVDHEVLVNGSASGSSGRRQPRISSASAPTNISARRPSKSSSKGDKEQEGEEELGSSGTEEDEADEDRQSGEEDKAGQPEEEGQVPPGVGLSHRSSRSTSKRWTKYEDQGDPSVLNGRLKKKRRVTERRTLQNKTAQKKYRDKKKFLTLRTLDFAVTVTRLCSRGLEGKERKAFKQILKDYLADVSELDQSYLADFLTKTGLQQQISSRVE</sequence>
<feature type="compositionally biased region" description="Basic and acidic residues" evidence="1">
    <location>
        <begin position="96"/>
        <end position="107"/>
    </location>
</feature>
<feature type="region of interest" description="Disordered" evidence="1">
    <location>
        <begin position="1"/>
        <end position="144"/>
    </location>
</feature>
<reference evidence="4" key="1">
    <citation type="submission" date="2015-01" db="EMBL/GenBank/DDBJ databases">
        <title>The Genome Sequence of Cryptococcus gattii MMRL2647.</title>
        <authorList>
            <consortium name="The Broad Institute Genomics Platform"/>
            <person name="Cuomo C."/>
            <person name="Litvintseva A."/>
            <person name="Chen Y."/>
            <person name="Heitman J."/>
            <person name="Sun S."/>
            <person name="Springer D."/>
            <person name="Dromer F."/>
            <person name="Young S."/>
            <person name="Zeng Q."/>
            <person name="Gargeya S."/>
            <person name="Abouelleil A."/>
            <person name="Alvarado L."/>
            <person name="Chapman S.B."/>
            <person name="Gainer-Dewar J."/>
            <person name="Goldberg J."/>
            <person name="Griggs A."/>
            <person name="Gujja S."/>
            <person name="Hansen M."/>
            <person name="Howarth C."/>
            <person name="Imamovic A."/>
            <person name="Larimer J."/>
            <person name="Murphy C."/>
            <person name="Naylor J."/>
            <person name="Pearson M."/>
            <person name="Priest M."/>
            <person name="Roberts A."/>
            <person name="Saif S."/>
            <person name="Shea T."/>
            <person name="Sykes S."/>
            <person name="Wortman J."/>
            <person name="Nusbaum C."/>
            <person name="Birren B."/>
        </authorList>
    </citation>
    <scope>NUCLEOTIDE SEQUENCE [LARGE SCALE GENOMIC DNA]</scope>
    <source>
        <strain evidence="4">IND107</strain>
    </source>
</reference>
<dbReference type="RefSeq" id="XP_066616619.1">
    <property type="nucleotide sequence ID" value="XM_066754718.1"/>
</dbReference>
<gene>
    <name evidence="3" type="ORF">I308_100141</name>
</gene>
<dbReference type="PROSITE" id="PS00036">
    <property type="entry name" value="BZIP_BASIC"/>
    <property type="match status" value="1"/>
</dbReference>
<feature type="compositionally biased region" description="Acidic residues" evidence="1">
    <location>
        <begin position="77"/>
        <end position="95"/>
    </location>
</feature>
<feature type="compositionally biased region" description="Pro residues" evidence="1">
    <location>
        <begin position="1"/>
        <end position="11"/>
    </location>
</feature>
<proteinExistence type="predicted"/>
<dbReference type="InterPro" id="IPR004827">
    <property type="entry name" value="bZIP"/>
</dbReference>
<evidence type="ECO:0000256" key="1">
    <source>
        <dbReference type="SAM" id="MobiDB-lite"/>
    </source>
</evidence>
<evidence type="ECO:0000313" key="3">
    <source>
        <dbReference type="EMBL" id="KAL0255342.1"/>
    </source>
</evidence>
<feature type="compositionally biased region" description="Polar residues" evidence="1">
    <location>
        <begin position="39"/>
        <end position="62"/>
    </location>
</feature>
<feature type="compositionally biased region" description="Basic residues" evidence="1">
    <location>
        <begin position="123"/>
        <end position="132"/>
    </location>
</feature>